<reference evidence="1" key="1">
    <citation type="submission" date="2023-08" db="EMBL/GenBank/DDBJ databases">
        <authorList>
            <person name="Audoor S."/>
            <person name="Bilcke G."/>
        </authorList>
    </citation>
    <scope>NUCLEOTIDE SEQUENCE</scope>
</reference>
<organism evidence="1 2">
    <name type="scientific">Cylindrotheca closterium</name>
    <dbReference type="NCBI Taxonomy" id="2856"/>
    <lineage>
        <taxon>Eukaryota</taxon>
        <taxon>Sar</taxon>
        <taxon>Stramenopiles</taxon>
        <taxon>Ochrophyta</taxon>
        <taxon>Bacillariophyta</taxon>
        <taxon>Bacillariophyceae</taxon>
        <taxon>Bacillariophycidae</taxon>
        <taxon>Bacillariales</taxon>
        <taxon>Bacillariaceae</taxon>
        <taxon>Cylindrotheca</taxon>
    </lineage>
</organism>
<sequence length="126" mass="14547">MWEHRNTVQYSDNNVQLCECHRAVNKGVHSKFDMGPDDLPKDIRQMLRHAVNTFFVNHWWTKNGFTSSGAQGLLTLSESSTPQSTDNLRRVRWTQTFCPWDLKSCGPTLPCSSRSCPHLEYDLSNF</sequence>
<keyword evidence="2" id="KW-1185">Reference proteome</keyword>
<proteinExistence type="predicted"/>
<gene>
    <name evidence="1" type="ORF">CYCCA115_LOCUS3640</name>
</gene>
<protein>
    <submittedName>
        <fullName evidence="1">Uncharacterized protein</fullName>
    </submittedName>
</protein>
<accession>A0AAD2CGC9</accession>
<name>A0AAD2CGC9_9STRA</name>
<dbReference type="Proteomes" id="UP001295423">
    <property type="component" value="Unassembled WGS sequence"/>
</dbReference>
<dbReference type="AlphaFoldDB" id="A0AAD2CGC9"/>
<comment type="caution">
    <text evidence="1">The sequence shown here is derived from an EMBL/GenBank/DDBJ whole genome shotgun (WGS) entry which is preliminary data.</text>
</comment>
<evidence type="ECO:0000313" key="2">
    <source>
        <dbReference type="Proteomes" id="UP001295423"/>
    </source>
</evidence>
<dbReference type="EMBL" id="CAKOGP040000335">
    <property type="protein sequence ID" value="CAJ1934206.1"/>
    <property type="molecule type" value="Genomic_DNA"/>
</dbReference>
<evidence type="ECO:0000313" key="1">
    <source>
        <dbReference type="EMBL" id="CAJ1934206.1"/>
    </source>
</evidence>